<dbReference type="EMBL" id="MHWW01000007">
    <property type="protein sequence ID" value="OHB15594.1"/>
    <property type="molecule type" value="Genomic_DNA"/>
</dbReference>
<dbReference type="SUPFAM" id="SSF46785">
    <property type="entry name" value="Winged helix' DNA-binding domain"/>
    <property type="match status" value="1"/>
</dbReference>
<name>A0A1G2V1V0_9BACT</name>
<dbReference type="InterPro" id="IPR036388">
    <property type="entry name" value="WH-like_DNA-bd_sf"/>
</dbReference>
<evidence type="ECO:0000259" key="1">
    <source>
        <dbReference type="Pfam" id="PF01978"/>
    </source>
</evidence>
<dbReference type="Gene3D" id="1.10.10.10">
    <property type="entry name" value="Winged helix-like DNA-binding domain superfamily/Winged helix DNA-binding domain"/>
    <property type="match status" value="1"/>
</dbReference>
<dbReference type="InterPro" id="IPR051797">
    <property type="entry name" value="TrmB-like"/>
</dbReference>
<proteinExistence type="predicted"/>
<evidence type="ECO:0000313" key="3">
    <source>
        <dbReference type="Proteomes" id="UP000177697"/>
    </source>
</evidence>
<dbReference type="InterPro" id="IPR036390">
    <property type="entry name" value="WH_DNA-bd_sf"/>
</dbReference>
<reference evidence="2 3" key="1">
    <citation type="journal article" date="2016" name="Nat. Commun.">
        <title>Thousands of microbial genomes shed light on interconnected biogeochemical processes in an aquifer system.</title>
        <authorList>
            <person name="Anantharaman K."/>
            <person name="Brown C.T."/>
            <person name="Hug L.A."/>
            <person name="Sharon I."/>
            <person name="Castelle C.J."/>
            <person name="Probst A.J."/>
            <person name="Thomas B.C."/>
            <person name="Singh A."/>
            <person name="Wilkins M.J."/>
            <person name="Karaoz U."/>
            <person name="Brodie E.L."/>
            <person name="Williams K.H."/>
            <person name="Hubbard S.S."/>
            <person name="Banfield J.F."/>
        </authorList>
    </citation>
    <scope>NUCLEOTIDE SEQUENCE [LARGE SCALE GENOMIC DNA]</scope>
</reference>
<feature type="domain" description="Transcription regulator TrmB N-terminal" evidence="1">
    <location>
        <begin position="14"/>
        <end position="76"/>
    </location>
</feature>
<dbReference type="Pfam" id="PF01978">
    <property type="entry name" value="TrmB"/>
    <property type="match status" value="1"/>
</dbReference>
<dbReference type="PANTHER" id="PTHR34293:SF1">
    <property type="entry name" value="HTH-TYPE TRANSCRIPTIONAL REGULATOR TRMBL2"/>
    <property type="match status" value="1"/>
</dbReference>
<accession>A0A1G2V1V0</accession>
<protein>
    <recommendedName>
        <fullName evidence="1">Transcription regulator TrmB N-terminal domain-containing protein</fullName>
    </recommendedName>
</protein>
<dbReference type="Proteomes" id="UP000177697">
    <property type="component" value="Unassembled WGS sequence"/>
</dbReference>
<sequence length="266" mass="29813">MNKDTLEIKEILIKSGFSDNESAVFLALLQLGRGTVSQITRKAGLNRTTGYDILDSLVSKGLVSVSGKEPKQEYLAESPDHLIGILERQAKEAQKKISAIKKIIPNLKSIHNVAGRPKVRFYEGTEGLKDVYEDTLTSHEQIRAYANVNEMHQALIGYFPKYYERRASKNISIKAIIPDSPIGKHRASKDADEKRESTLVPVEKYNFSPEINIYDNKVMIASWREKLGIIIESAEIADAMKKIYELAWIGAKTESAKMEESGNISL</sequence>
<organism evidence="2 3">
    <name type="scientific">Candidatus Zambryskibacteria bacterium RIFOXYC1_FULL_39_10</name>
    <dbReference type="NCBI Taxonomy" id="1802779"/>
    <lineage>
        <taxon>Bacteria</taxon>
        <taxon>Candidatus Zambryskiibacteriota</taxon>
    </lineage>
</organism>
<dbReference type="InterPro" id="IPR002831">
    <property type="entry name" value="Tscrpt_reg_TrmB_N"/>
</dbReference>
<evidence type="ECO:0000313" key="2">
    <source>
        <dbReference type="EMBL" id="OHB15594.1"/>
    </source>
</evidence>
<gene>
    <name evidence="2" type="ORF">A2431_02510</name>
</gene>
<dbReference type="PANTHER" id="PTHR34293">
    <property type="entry name" value="HTH-TYPE TRANSCRIPTIONAL REGULATOR TRMBL2"/>
    <property type="match status" value="1"/>
</dbReference>
<dbReference type="AlphaFoldDB" id="A0A1G2V1V0"/>
<comment type="caution">
    <text evidence="2">The sequence shown here is derived from an EMBL/GenBank/DDBJ whole genome shotgun (WGS) entry which is preliminary data.</text>
</comment>